<dbReference type="EMBL" id="SNRY01000287">
    <property type="protein sequence ID" value="KAA6343124.1"/>
    <property type="molecule type" value="Genomic_DNA"/>
</dbReference>
<proteinExistence type="predicted"/>
<feature type="coiled-coil region" evidence="1">
    <location>
        <begin position="112"/>
        <end position="181"/>
    </location>
</feature>
<dbReference type="InterPro" id="IPR001387">
    <property type="entry name" value="Cro/C1-type_HTH"/>
</dbReference>
<dbReference type="GO" id="GO:0003677">
    <property type="term" value="F:DNA binding"/>
    <property type="evidence" value="ECO:0007669"/>
    <property type="project" value="InterPro"/>
</dbReference>
<dbReference type="CDD" id="cd00093">
    <property type="entry name" value="HTH_XRE"/>
    <property type="match status" value="1"/>
</dbReference>
<name>A0A5J4SAH3_9ZZZZ</name>
<keyword evidence="1" id="KW-0175">Coiled coil</keyword>
<evidence type="ECO:0008006" key="3">
    <source>
        <dbReference type="Google" id="ProtNLM"/>
    </source>
</evidence>
<gene>
    <name evidence="2" type="ORF">EZS27_009190</name>
</gene>
<comment type="caution">
    <text evidence="2">The sequence shown here is derived from an EMBL/GenBank/DDBJ whole genome shotgun (WGS) entry which is preliminary data.</text>
</comment>
<protein>
    <recommendedName>
        <fullName evidence="3">HTH cro/C1-type domain-containing protein</fullName>
    </recommendedName>
</protein>
<dbReference type="AlphaFoldDB" id="A0A5J4SAH3"/>
<dbReference type="Gene3D" id="1.10.260.40">
    <property type="entry name" value="lambda repressor-like DNA-binding domains"/>
    <property type="match status" value="1"/>
</dbReference>
<accession>A0A5J4SAH3</accession>
<organism evidence="2">
    <name type="scientific">termite gut metagenome</name>
    <dbReference type="NCBI Taxonomy" id="433724"/>
    <lineage>
        <taxon>unclassified sequences</taxon>
        <taxon>metagenomes</taxon>
        <taxon>organismal metagenomes</taxon>
    </lineage>
</organism>
<dbReference type="InterPro" id="IPR010982">
    <property type="entry name" value="Lambda_DNA-bd_dom_sf"/>
</dbReference>
<sequence>MNDITSRFLEAYRWILSNNKTPDTKTFAKELGISISMMTEIAKERSNIGIKAIQNIVKKFHINSEWLLTGKGEMLREEPTLSKKPYPVNDSEQLAAGGSMLREEQPVVYQANDVYKELYEKEREKNEELSVKTGKMGGEIEILQKENGVLEKKNEALQKANEVLKNEILDLKEELFQHQTESFIHDSVVAASKQEVPPPHASIAGVPLRKNR</sequence>
<evidence type="ECO:0000256" key="1">
    <source>
        <dbReference type="SAM" id="Coils"/>
    </source>
</evidence>
<evidence type="ECO:0000313" key="2">
    <source>
        <dbReference type="EMBL" id="KAA6343124.1"/>
    </source>
</evidence>
<reference evidence="2" key="1">
    <citation type="submission" date="2019-03" db="EMBL/GenBank/DDBJ databases">
        <title>Single cell metagenomics reveals metabolic interactions within the superorganism composed of flagellate Streblomastix strix and complex community of Bacteroidetes bacteria on its surface.</title>
        <authorList>
            <person name="Treitli S.C."/>
            <person name="Kolisko M."/>
            <person name="Husnik F."/>
            <person name="Keeling P."/>
            <person name="Hampl V."/>
        </authorList>
    </citation>
    <scope>NUCLEOTIDE SEQUENCE</scope>
    <source>
        <strain evidence="2">STM</strain>
    </source>
</reference>